<dbReference type="InterPro" id="IPR036236">
    <property type="entry name" value="Znf_C2H2_sf"/>
</dbReference>
<proteinExistence type="inferred from homology"/>
<evidence type="ECO:0000313" key="13">
    <source>
        <dbReference type="EMBL" id="NWS79067.1"/>
    </source>
</evidence>
<gene>
    <name evidence="13" type="primary">Znf416</name>
    <name evidence="13" type="ORF">CROSUL_R01408</name>
</gene>
<comment type="caution">
    <text evidence="13">The sequence shown here is derived from an EMBL/GenBank/DDBJ whole genome shotgun (WGS) entry which is preliminary data.</text>
</comment>
<evidence type="ECO:0000256" key="9">
    <source>
        <dbReference type="ARBA" id="ARBA00023163"/>
    </source>
</evidence>
<keyword evidence="5 11" id="KW-0863">Zinc-finger</keyword>
<dbReference type="SUPFAM" id="SSF57667">
    <property type="entry name" value="beta-beta-alpha zinc fingers"/>
    <property type="match status" value="1"/>
</dbReference>
<evidence type="ECO:0000259" key="12">
    <source>
        <dbReference type="PROSITE" id="PS50157"/>
    </source>
</evidence>
<feature type="non-terminal residue" evidence="13">
    <location>
        <position position="1"/>
    </location>
</feature>
<evidence type="ECO:0000256" key="11">
    <source>
        <dbReference type="PROSITE-ProRule" id="PRU00042"/>
    </source>
</evidence>
<dbReference type="Gene3D" id="3.30.160.60">
    <property type="entry name" value="Classic Zinc Finger"/>
    <property type="match status" value="1"/>
</dbReference>
<dbReference type="GO" id="GO:0005654">
    <property type="term" value="C:nucleoplasm"/>
    <property type="evidence" value="ECO:0007669"/>
    <property type="project" value="TreeGrafter"/>
</dbReference>
<evidence type="ECO:0000256" key="5">
    <source>
        <dbReference type="ARBA" id="ARBA00022771"/>
    </source>
</evidence>
<evidence type="ECO:0000256" key="1">
    <source>
        <dbReference type="ARBA" id="ARBA00004123"/>
    </source>
</evidence>
<evidence type="ECO:0000256" key="4">
    <source>
        <dbReference type="ARBA" id="ARBA00022737"/>
    </source>
</evidence>
<name>A0A7K5IBK4_CROSL</name>
<accession>A0A7K5IBK4</accession>
<comment type="similarity">
    <text evidence="2">Belongs to the krueppel C2H2-type zinc-finger protein family.</text>
</comment>
<evidence type="ECO:0000313" key="14">
    <source>
        <dbReference type="Proteomes" id="UP000549499"/>
    </source>
</evidence>
<dbReference type="FunFam" id="3.30.160.60:FF:000358">
    <property type="entry name" value="zinc finger protein 24"/>
    <property type="match status" value="1"/>
</dbReference>
<keyword evidence="14" id="KW-1185">Reference proteome</keyword>
<evidence type="ECO:0000256" key="3">
    <source>
        <dbReference type="ARBA" id="ARBA00022723"/>
    </source>
</evidence>
<keyword evidence="10" id="KW-0539">Nucleus</keyword>
<dbReference type="GO" id="GO:0001817">
    <property type="term" value="P:regulation of cytokine production"/>
    <property type="evidence" value="ECO:0007669"/>
    <property type="project" value="TreeGrafter"/>
</dbReference>
<dbReference type="PANTHER" id="PTHR24399">
    <property type="entry name" value="ZINC FINGER AND BTB DOMAIN-CONTAINING"/>
    <property type="match status" value="1"/>
</dbReference>
<dbReference type="Proteomes" id="UP000549499">
    <property type="component" value="Unassembled WGS sequence"/>
</dbReference>
<sequence length="54" mass="6441">SKSFRKNTLIQHHTRERPFSCSNCSESFRAKVTLIRHQHNHTGKKPYKCGEWQD</sequence>
<dbReference type="EMBL" id="VYZB01002119">
    <property type="protein sequence ID" value="NWS79067.1"/>
    <property type="molecule type" value="Genomic_DNA"/>
</dbReference>
<reference evidence="13 14" key="1">
    <citation type="submission" date="2019-09" db="EMBL/GenBank/DDBJ databases">
        <title>Bird 10,000 Genomes (B10K) Project - Family phase.</title>
        <authorList>
            <person name="Zhang G."/>
        </authorList>
    </citation>
    <scope>NUCLEOTIDE SEQUENCE [LARGE SCALE GENOMIC DNA]</scope>
    <source>
        <strain evidence="13">B10K-DU-003-44</strain>
        <tissue evidence="13">Muscle</tissue>
    </source>
</reference>
<keyword evidence="7" id="KW-0805">Transcription regulation</keyword>
<keyword evidence="9" id="KW-0804">Transcription</keyword>
<dbReference type="PROSITE" id="PS00028">
    <property type="entry name" value="ZINC_FINGER_C2H2_1"/>
    <property type="match status" value="1"/>
</dbReference>
<comment type="subcellular location">
    <subcellularLocation>
        <location evidence="1">Nucleus</location>
    </subcellularLocation>
</comment>
<feature type="domain" description="C2H2-type" evidence="12">
    <location>
        <begin position="19"/>
        <end position="46"/>
    </location>
</feature>
<organism evidence="13 14">
    <name type="scientific">Crotophaga sulcirostris</name>
    <name type="common">Groove-billed ani</name>
    <dbReference type="NCBI Taxonomy" id="33598"/>
    <lineage>
        <taxon>Eukaryota</taxon>
        <taxon>Metazoa</taxon>
        <taxon>Chordata</taxon>
        <taxon>Craniata</taxon>
        <taxon>Vertebrata</taxon>
        <taxon>Euteleostomi</taxon>
        <taxon>Archelosauria</taxon>
        <taxon>Archosauria</taxon>
        <taxon>Dinosauria</taxon>
        <taxon>Saurischia</taxon>
        <taxon>Theropoda</taxon>
        <taxon>Coelurosauria</taxon>
        <taxon>Aves</taxon>
        <taxon>Neognathae</taxon>
        <taxon>Neoaves</taxon>
        <taxon>Otidimorphae</taxon>
        <taxon>Cuculiformes</taxon>
        <taxon>Crotophagidae</taxon>
        <taxon>Crotophaga</taxon>
    </lineage>
</organism>
<keyword evidence="4" id="KW-0677">Repeat</keyword>
<keyword evidence="3" id="KW-0479">Metal-binding</keyword>
<evidence type="ECO:0000256" key="10">
    <source>
        <dbReference type="ARBA" id="ARBA00023242"/>
    </source>
</evidence>
<dbReference type="GO" id="GO:0001227">
    <property type="term" value="F:DNA-binding transcription repressor activity, RNA polymerase II-specific"/>
    <property type="evidence" value="ECO:0007669"/>
    <property type="project" value="TreeGrafter"/>
</dbReference>
<dbReference type="AlphaFoldDB" id="A0A7K5IBK4"/>
<evidence type="ECO:0000256" key="2">
    <source>
        <dbReference type="ARBA" id="ARBA00006991"/>
    </source>
</evidence>
<dbReference type="OrthoDB" id="654211at2759"/>
<keyword evidence="8" id="KW-0238">DNA-binding</keyword>
<dbReference type="PANTHER" id="PTHR24399:SF54">
    <property type="entry name" value="GASTRULA ZINC FINGER PROTEIN XLCGF26.1-LIKE-RELATED"/>
    <property type="match status" value="1"/>
</dbReference>
<dbReference type="GO" id="GO:0008270">
    <property type="term" value="F:zinc ion binding"/>
    <property type="evidence" value="ECO:0007669"/>
    <property type="project" value="UniProtKB-KW"/>
</dbReference>
<evidence type="ECO:0000256" key="7">
    <source>
        <dbReference type="ARBA" id="ARBA00023015"/>
    </source>
</evidence>
<evidence type="ECO:0000256" key="8">
    <source>
        <dbReference type="ARBA" id="ARBA00023125"/>
    </source>
</evidence>
<keyword evidence="6" id="KW-0862">Zinc</keyword>
<evidence type="ECO:0000256" key="6">
    <source>
        <dbReference type="ARBA" id="ARBA00022833"/>
    </source>
</evidence>
<dbReference type="InterPro" id="IPR013087">
    <property type="entry name" value="Znf_C2H2_type"/>
</dbReference>
<dbReference type="PROSITE" id="PS50157">
    <property type="entry name" value="ZINC_FINGER_C2H2_2"/>
    <property type="match status" value="1"/>
</dbReference>
<feature type="non-terminal residue" evidence="13">
    <location>
        <position position="54"/>
    </location>
</feature>
<protein>
    <submittedName>
        <fullName evidence="13">ZN416 protein</fullName>
    </submittedName>
</protein>
<dbReference type="GO" id="GO:0000978">
    <property type="term" value="F:RNA polymerase II cis-regulatory region sequence-specific DNA binding"/>
    <property type="evidence" value="ECO:0007669"/>
    <property type="project" value="TreeGrafter"/>
</dbReference>
<dbReference type="GO" id="GO:0002682">
    <property type="term" value="P:regulation of immune system process"/>
    <property type="evidence" value="ECO:0007669"/>
    <property type="project" value="TreeGrafter"/>
</dbReference>